<dbReference type="RefSeq" id="WP_184711684.1">
    <property type="nucleotide sequence ID" value="NZ_JACHKZ010000049.1"/>
</dbReference>
<organism evidence="4 5">
    <name type="scientific">Comamonas odontotermitis</name>
    <dbReference type="NCBI Taxonomy" id="379895"/>
    <lineage>
        <taxon>Bacteria</taxon>
        <taxon>Pseudomonadati</taxon>
        <taxon>Pseudomonadota</taxon>
        <taxon>Betaproteobacteria</taxon>
        <taxon>Burkholderiales</taxon>
        <taxon>Comamonadaceae</taxon>
        <taxon>Comamonas</taxon>
    </lineage>
</organism>
<evidence type="ECO:0000259" key="3">
    <source>
        <dbReference type="PROSITE" id="PS51186"/>
    </source>
</evidence>
<comment type="caution">
    <text evidence="4">The sequence shown here is derived from an EMBL/GenBank/DDBJ whole genome shotgun (WGS) entry which is preliminary data.</text>
</comment>
<sequence>MQTSIEALQPAQFDAVWQVFDTVAREKHYLASQCAPAPAQMREYLQTYIDKGQPYYVALADGQVCGWCGVQPVHGQARAHVGMLGMGLLPAVRGQGIGERLMQAALQAAQSYGFTRVELAVRADNVRAIALYERLGFVREGLLRDGFCVDGVYFDMHTMALLHRPA</sequence>
<proteinExistence type="predicted"/>
<protein>
    <submittedName>
        <fullName evidence="4">Acetyltransferase</fullName>
        <ecNumber evidence="4">2.3.1.-</ecNumber>
    </submittedName>
</protein>
<name>A0ABR6RLG5_9BURK</name>
<dbReference type="InterPro" id="IPR016181">
    <property type="entry name" value="Acyl_CoA_acyltransferase"/>
</dbReference>
<reference evidence="4 5" key="1">
    <citation type="submission" date="2020-08" db="EMBL/GenBank/DDBJ databases">
        <title>Functional genomics of gut bacteria from endangered species of beetles.</title>
        <authorList>
            <person name="Carlos-Shanley C."/>
        </authorList>
    </citation>
    <scope>NUCLEOTIDE SEQUENCE [LARGE SCALE GENOMIC DNA]</scope>
    <source>
        <strain evidence="4 5">S00124</strain>
    </source>
</reference>
<keyword evidence="1 4" id="KW-0808">Transferase</keyword>
<dbReference type="PANTHER" id="PTHR43877:SF2">
    <property type="entry name" value="AMINOALKYLPHOSPHONATE N-ACETYLTRANSFERASE-RELATED"/>
    <property type="match status" value="1"/>
</dbReference>
<evidence type="ECO:0000256" key="1">
    <source>
        <dbReference type="ARBA" id="ARBA00022679"/>
    </source>
</evidence>
<keyword evidence="2 4" id="KW-0012">Acyltransferase</keyword>
<evidence type="ECO:0000313" key="5">
    <source>
        <dbReference type="Proteomes" id="UP000562492"/>
    </source>
</evidence>
<evidence type="ECO:0000313" key="4">
    <source>
        <dbReference type="EMBL" id="MBB6580017.1"/>
    </source>
</evidence>
<dbReference type="CDD" id="cd04301">
    <property type="entry name" value="NAT_SF"/>
    <property type="match status" value="1"/>
</dbReference>
<evidence type="ECO:0000256" key="2">
    <source>
        <dbReference type="ARBA" id="ARBA00023315"/>
    </source>
</evidence>
<dbReference type="SUPFAM" id="SSF55729">
    <property type="entry name" value="Acyl-CoA N-acyltransferases (Nat)"/>
    <property type="match status" value="1"/>
</dbReference>
<dbReference type="Proteomes" id="UP000562492">
    <property type="component" value="Unassembled WGS sequence"/>
</dbReference>
<feature type="domain" description="N-acetyltransferase" evidence="3">
    <location>
        <begin position="3"/>
        <end position="160"/>
    </location>
</feature>
<keyword evidence="5" id="KW-1185">Reference proteome</keyword>
<gene>
    <name evidence="4" type="ORF">HNP33_004143</name>
</gene>
<dbReference type="Gene3D" id="3.40.630.30">
    <property type="match status" value="1"/>
</dbReference>
<dbReference type="EC" id="2.3.1.-" evidence="4"/>
<dbReference type="Pfam" id="PF00583">
    <property type="entry name" value="Acetyltransf_1"/>
    <property type="match status" value="1"/>
</dbReference>
<dbReference type="PANTHER" id="PTHR43877">
    <property type="entry name" value="AMINOALKYLPHOSPHONATE N-ACETYLTRANSFERASE-RELATED-RELATED"/>
    <property type="match status" value="1"/>
</dbReference>
<dbReference type="GO" id="GO:0016746">
    <property type="term" value="F:acyltransferase activity"/>
    <property type="evidence" value="ECO:0007669"/>
    <property type="project" value="UniProtKB-KW"/>
</dbReference>
<accession>A0ABR6RLG5</accession>
<dbReference type="InterPro" id="IPR050832">
    <property type="entry name" value="Bact_Acetyltransf"/>
</dbReference>
<dbReference type="InterPro" id="IPR000182">
    <property type="entry name" value="GNAT_dom"/>
</dbReference>
<dbReference type="EMBL" id="JACHKZ010000049">
    <property type="protein sequence ID" value="MBB6580017.1"/>
    <property type="molecule type" value="Genomic_DNA"/>
</dbReference>
<dbReference type="PROSITE" id="PS51186">
    <property type="entry name" value="GNAT"/>
    <property type="match status" value="1"/>
</dbReference>